<evidence type="ECO:0000256" key="5">
    <source>
        <dbReference type="SAM" id="SignalP"/>
    </source>
</evidence>
<keyword evidence="3" id="KW-0964">Secreted</keyword>
<comment type="similarity">
    <text evidence="2">Belongs to the Necrosis inducing protein (NPP1) family.</text>
</comment>
<accession>A0AAV1VM77</accession>
<gene>
    <name evidence="6" type="ORF">PM001_LOCUS32523</name>
</gene>
<evidence type="ECO:0000313" key="7">
    <source>
        <dbReference type="Proteomes" id="UP001162060"/>
    </source>
</evidence>
<dbReference type="GO" id="GO:0005576">
    <property type="term" value="C:extracellular region"/>
    <property type="evidence" value="ECO:0007669"/>
    <property type="project" value="UniProtKB-SubCell"/>
</dbReference>
<dbReference type="InterPro" id="IPR008701">
    <property type="entry name" value="NPP1"/>
</dbReference>
<proteinExistence type="inferred from homology"/>
<name>A0AAV1VM77_9STRA</name>
<dbReference type="PANTHER" id="PTHR33657:SF8">
    <property type="entry name" value="DOMAIN PROTEIN, PUTATIVE (AFU_ORTHOLOGUE AFUA_5G00600)-RELATED"/>
    <property type="match status" value="1"/>
</dbReference>
<comment type="caution">
    <text evidence="6">The sequence shown here is derived from an EMBL/GenBank/DDBJ whole genome shotgun (WGS) entry which is preliminary data.</text>
</comment>
<keyword evidence="5" id="KW-0732">Signal</keyword>
<dbReference type="Proteomes" id="UP001162060">
    <property type="component" value="Unassembled WGS sequence"/>
</dbReference>
<dbReference type="PANTHER" id="PTHR33657">
    <property type="entry name" value="DOMAIN PROTEIN, PUTATIVE (AFU_ORTHOLOGUE AFUA_5G00600)-RELATED"/>
    <property type="match status" value="1"/>
</dbReference>
<reference evidence="6" key="1">
    <citation type="submission" date="2024-01" db="EMBL/GenBank/DDBJ databases">
        <authorList>
            <person name="Webb A."/>
        </authorList>
    </citation>
    <scope>NUCLEOTIDE SEQUENCE</scope>
    <source>
        <strain evidence="6">Pm1</strain>
    </source>
</reference>
<evidence type="ECO:0000256" key="4">
    <source>
        <dbReference type="ARBA" id="ARBA00023026"/>
    </source>
</evidence>
<evidence type="ECO:0000256" key="2">
    <source>
        <dbReference type="ARBA" id="ARBA00009520"/>
    </source>
</evidence>
<dbReference type="EMBL" id="CAKLBY020000378">
    <property type="protein sequence ID" value="CAK7947373.1"/>
    <property type="molecule type" value="Genomic_DNA"/>
</dbReference>
<keyword evidence="4" id="KW-0843">Virulence</keyword>
<feature type="signal peptide" evidence="5">
    <location>
        <begin position="1"/>
        <end position="20"/>
    </location>
</feature>
<organism evidence="6 7">
    <name type="scientific">Peronospora matthiolae</name>
    <dbReference type="NCBI Taxonomy" id="2874970"/>
    <lineage>
        <taxon>Eukaryota</taxon>
        <taxon>Sar</taxon>
        <taxon>Stramenopiles</taxon>
        <taxon>Oomycota</taxon>
        <taxon>Peronosporomycetes</taxon>
        <taxon>Peronosporales</taxon>
        <taxon>Peronosporaceae</taxon>
        <taxon>Peronospora</taxon>
    </lineage>
</organism>
<feature type="chain" id="PRO_5043404726" evidence="5">
    <location>
        <begin position="21"/>
        <end position="258"/>
    </location>
</feature>
<sequence length="258" mass="28735">MKTSAFLCATLLTALPLAKSFQCVEVRVRHDQIVPYPEAKNTSKSARAALRYQPSLHISHGCDAYAAVDAQGRTSHGLKATGDDDGDCGQPFLGGQVYARVGKEGGQIGIVYAWFFPKDSVRGTVGHRYDWEWATIWLNDLDDDESEILGVTTMGREGPKRTDELKSENRVGDTVRLDYRDHGDRHYIALSGNDGGFQPLILWNQMTKASRCALNTVKWNKGRLMPLADSVFRSTLRIAFGKRPRKIKESPDSEDSED</sequence>
<comment type="subcellular location">
    <subcellularLocation>
        <location evidence="1">Secreted</location>
    </subcellularLocation>
</comment>
<evidence type="ECO:0000313" key="6">
    <source>
        <dbReference type="EMBL" id="CAK7947373.1"/>
    </source>
</evidence>
<evidence type="ECO:0000256" key="3">
    <source>
        <dbReference type="ARBA" id="ARBA00022525"/>
    </source>
</evidence>
<dbReference type="AlphaFoldDB" id="A0AAV1VM77"/>
<dbReference type="Pfam" id="PF05630">
    <property type="entry name" value="NPP1"/>
    <property type="match status" value="1"/>
</dbReference>
<protein>
    <submittedName>
        <fullName evidence="6">Uncharacterized protein</fullName>
    </submittedName>
</protein>
<dbReference type="PIRSF" id="PIRSF029958">
    <property type="entry name" value="Necrosis-inducing_protein"/>
    <property type="match status" value="1"/>
</dbReference>
<evidence type="ECO:0000256" key="1">
    <source>
        <dbReference type="ARBA" id="ARBA00004613"/>
    </source>
</evidence>